<proteinExistence type="predicted"/>
<dbReference type="EMBL" id="BEZZ01057149">
    <property type="protein sequence ID" value="GCC41329.1"/>
    <property type="molecule type" value="Genomic_DNA"/>
</dbReference>
<gene>
    <name evidence="1" type="ORF">chiPu_0025350</name>
</gene>
<evidence type="ECO:0000313" key="2">
    <source>
        <dbReference type="Proteomes" id="UP000287033"/>
    </source>
</evidence>
<name>A0A401TFA8_CHIPU</name>
<evidence type="ECO:0000313" key="1">
    <source>
        <dbReference type="EMBL" id="GCC41329.1"/>
    </source>
</evidence>
<reference evidence="1 2" key="1">
    <citation type="journal article" date="2018" name="Nat. Ecol. Evol.">
        <title>Shark genomes provide insights into elasmobranch evolution and the origin of vertebrates.</title>
        <authorList>
            <person name="Hara Y"/>
            <person name="Yamaguchi K"/>
            <person name="Onimaru K"/>
            <person name="Kadota M"/>
            <person name="Koyanagi M"/>
            <person name="Keeley SD"/>
            <person name="Tatsumi K"/>
            <person name="Tanaka K"/>
            <person name="Motone F"/>
            <person name="Kageyama Y"/>
            <person name="Nozu R"/>
            <person name="Adachi N"/>
            <person name="Nishimura O"/>
            <person name="Nakagawa R"/>
            <person name="Tanegashima C"/>
            <person name="Kiyatake I"/>
            <person name="Matsumoto R"/>
            <person name="Murakumo K"/>
            <person name="Nishida K"/>
            <person name="Terakita A"/>
            <person name="Kuratani S"/>
            <person name="Sato K"/>
            <person name="Hyodo S Kuraku.S."/>
        </authorList>
    </citation>
    <scope>NUCLEOTIDE SEQUENCE [LARGE SCALE GENOMIC DNA]</scope>
</reference>
<organism evidence="1 2">
    <name type="scientific">Chiloscyllium punctatum</name>
    <name type="common">Brownbanded bambooshark</name>
    <name type="synonym">Hemiscyllium punctatum</name>
    <dbReference type="NCBI Taxonomy" id="137246"/>
    <lineage>
        <taxon>Eukaryota</taxon>
        <taxon>Metazoa</taxon>
        <taxon>Chordata</taxon>
        <taxon>Craniata</taxon>
        <taxon>Vertebrata</taxon>
        <taxon>Chondrichthyes</taxon>
        <taxon>Elasmobranchii</taxon>
        <taxon>Galeomorphii</taxon>
        <taxon>Galeoidea</taxon>
        <taxon>Orectolobiformes</taxon>
        <taxon>Hemiscylliidae</taxon>
        <taxon>Chiloscyllium</taxon>
    </lineage>
</organism>
<dbReference type="Proteomes" id="UP000287033">
    <property type="component" value="Unassembled WGS sequence"/>
</dbReference>
<keyword evidence="2" id="KW-1185">Reference proteome</keyword>
<accession>A0A401TFA8</accession>
<sequence length="128" mass="13956">MLVTHVGSGRPEIGVAGCPSVRWWILTSVDPPPSPARRQQDIRHQEHARGFTARNAGELLRQLPDSGSPHPGNGRCEMVSGCFHDWHILEAAVGDGKKRGLLPAPGLDQDWAESACPGMMQGTGWEWE</sequence>
<dbReference type="AlphaFoldDB" id="A0A401TFA8"/>
<comment type="caution">
    <text evidence="1">The sequence shown here is derived from an EMBL/GenBank/DDBJ whole genome shotgun (WGS) entry which is preliminary data.</text>
</comment>
<protein>
    <submittedName>
        <fullName evidence="1">Uncharacterized protein</fullName>
    </submittedName>
</protein>